<evidence type="ECO:0000256" key="2">
    <source>
        <dbReference type="RuleBase" id="RU362097"/>
    </source>
</evidence>
<comment type="similarity">
    <text evidence="1 2">Belongs to the outer membrane factor (OMF) (TC 1.B.17) family.</text>
</comment>
<dbReference type="AlphaFoldDB" id="A0A0C1DP56"/>
<name>A0A0C1DP56_9SPHI</name>
<dbReference type="GO" id="GO:0005886">
    <property type="term" value="C:plasma membrane"/>
    <property type="evidence" value="ECO:0007669"/>
    <property type="project" value="UniProtKB-SubCell"/>
</dbReference>
<accession>A0A0C1DP56</accession>
<dbReference type="InterPro" id="IPR003423">
    <property type="entry name" value="OMP_efflux"/>
</dbReference>
<dbReference type="EMBL" id="JSYN01000004">
    <property type="protein sequence ID" value="KIA95825.1"/>
    <property type="molecule type" value="Genomic_DNA"/>
</dbReference>
<keyword evidence="2" id="KW-0812">Transmembrane</keyword>
<keyword evidence="2" id="KW-0564">Palmitate</keyword>
<gene>
    <name evidence="3" type="ORF">OC25_04545</name>
</gene>
<dbReference type="Gene3D" id="2.20.200.10">
    <property type="entry name" value="Outer membrane efflux proteins (OEP)"/>
    <property type="match status" value="1"/>
</dbReference>
<keyword evidence="4" id="KW-1185">Reference proteome</keyword>
<dbReference type="InterPro" id="IPR010131">
    <property type="entry name" value="MdtP/NodT-like"/>
</dbReference>
<reference evidence="3 4" key="1">
    <citation type="submission" date="2014-10" db="EMBL/GenBank/DDBJ databases">
        <title>Pedobacter Kyungheensis.</title>
        <authorList>
            <person name="Anderson B.M."/>
            <person name="Newman J.D."/>
        </authorList>
    </citation>
    <scope>NUCLEOTIDE SEQUENCE [LARGE SCALE GENOMIC DNA]</scope>
    <source>
        <strain evidence="3 4">KACC 16221</strain>
    </source>
</reference>
<dbReference type="OrthoDB" id="9770517at2"/>
<dbReference type="NCBIfam" id="TIGR01845">
    <property type="entry name" value="outer_NodT"/>
    <property type="match status" value="1"/>
</dbReference>
<keyword evidence="2" id="KW-0472">Membrane</keyword>
<proteinExistence type="inferred from homology"/>
<dbReference type="PANTHER" id="PTHR30203:SF30">
    <property type="entry name" value="OUTER MEMBRANE PROTEIN-RELATED"/>
    <property type="match status" value="1"/>
</dbReference>
<evidence type="ECO:0000313" key="3">
    <source>
        <dbReference type="EMBL" id="KIA95825.1"/>
    </source>
</evidence>
<dbReference type="Gene3D" id="1.20.1600.10">
    <property type="entry name" value="Outer membrane efflux proteins (OEP)"/>
    <property type="match status" value="1"/>
</dbReference>
<dbReference type="SUPFAM" id="SSF56954">
    <property type="entry name" value="Outer membrane efflux proteins (OEP)"/>
    <property type="match status" value="1"/>
</dbReference>
<dbReference type="GO" id="GO:0015562">
    <property type="term" value="F:efflux transmembrane transporter activity"/>
    <property type="evidence" value="ECO:0007669"/>
    <property type="project" value="InterPro"/>
</dbReference>
<keyword evidence="2" id="KW-1134">Transmembrane beta strand</keyword>
<dbReference type="Pfam" id="PF02321">
    <property type="entry name" value="OEP"/>
    <property type="match status" value="2"/>
</dbReference>
<comment type="subcellular location">
    <subcellularLocation>
        <location evidence="2">Cell membrane</location>
        <topology evidence="2">Lipid-anchor</topology>
    </subcellularLocation>
</comment>
<dbReference type="Proteomes" id="UP000031246">
    <property type="component" value="Unassembled WGS sequence"/>
</dbReference>
<organism evidence="3 4">
    <name type="scientific">Pedobacter kyungheensis</name>
    <dbReference type="NCBI Taxonomy" id="1069985"/>
    <lineage>
        <taxon>Bacteria</taxon>
        <taxon>Pseudomonadati</taxon>
        <taxon>Bacteroidota</taxon>
        <taxon>Sphingobacteriia</taxon>
        <taxon>Sphingobacteriales</taxon>
        <taxon>Sphingobacteriaceae</taxon>
        <taxon>Pedobacter</taxon>
    </lineage>
</organism>
<dbReference type="PANTHER" id="PTHR30203">
    <property type="entry name" value="OUTER MEMBRANE CATION EFFLUX PROTEIN"/>
    <property type="match status" value="1"/>
</dbReference>
<keyword evidence="2" id="KW-0449">Lipoprotein</keyword>
<evidence type="ECO:0000256" key="1">
    <source>
        <dbReference type="ARBA" id="ARBA00007613"/>
    </source>
</evidence>
<protein>
    <submittedName>
        <fullName evidence="3">RND transporter</fullName>
    </submittedName>
</protein>
<dbReference type="PROSITE" id="PS51257">
    <property type="entry name" value="PROKAR_LIPOPROTEIN"/>
    <property type="match status" value="1"/>
</dbReference>
<comment type="caution">
    <text evidence="3">The sequence shown here is derived from an EMBL/GenBank/DDBJ whole genome shotgun (WGS) entry which is preliminary data.</text>
</comment>
<sequence>MMKTTLKHLIPALAIVTLLASCAVGGKYSRQTLSTPAQYRNQISLTGDTVLLPWKSFFKEPQLNLLIENALNKNSEVATALLTMEQLDLAFKQAKLSILPTLNLAVSANRSFQSKNSLNGSLSGQFVSTSYIDDYNANLQLAWEADIWGKAAMRKSGAMAEYLAQKENIAAVKTKIIAQVAKAYYNLIGLDEQLRIAKRNVQLSDSTLSMLNLQYRAGQVNSLAVEQVKAQQKTAELLVPLVQKNIEMQEHALSILCGEYPDAVKRSGTLASVAPDAIFATGVPAMLLSRRPDLKAAELLVRSANAKTGLAKAAMYPSISLSAQSGLNAFNIKNWFNIPGSIFNTLAANLTQPVFQKAELKTAYQTALLEQQKSVITFKQTMLTAVAEVSDAMSQSVHADERLALIDAKSASLNKANKDALLLYKSGMATYLEVITAQNNALQNDLEAISIKQEKLTALTDLYRALGGGIE</sequence>
<evidence type="ECO:0000313" key="4">
    <source>
        <dbReference type="Proteomes" id="UP000031246"/>
    </source>
</evidence>